<dbReference type="Ensembl" id="ENSOART00020069814.1">
    <property type="protein sequence ID" value="ENSOARP00020054612.1"/>
    <property type="gene ID" value="ENSOARG00020033149.1"/>
</dbReference>
<accession>A0AC11ECQ0</accession>
<protein>
    <submittedName>
        <fullName evidence="1">Uncharacterized protein</fullName>
    </submittedName>
</protein>
<sequence length="227" mass="24618">MALSATPPMRVNTQRPRGHHHHRSVQETLSLSAGGPVVRSGENVTLVCSFESTFDQFHLLREGKGLGRLLAGEPGPCGALQAEFPLGPGTPAHSRVYRCYGSFTRSPYSWSDSSDPLFLSVTGIPSHLLPPSLLLDGGSTQRIHGSTTSTCPSPMDPHTTEGKQDGLSQHISEKTERSCVSVGSTTSQLCDFGLLNVPVMSAFEIMVCIRTRGGTEFLILWDWEFLH</sequence>
<reference evidence="1" key="2">
    <citation type="submission" date="2025-08" db="UniProtKB">
        <authorList>
            <consortium name="Ensembl"/>
        </authorList>
    </citation>
    <scope>IDENTIFICATION</scope>
</reference>
<reference evidence="1" key="3">
    <citation type="submission" date="2025-09" db="UniProtKB">
        <authorList>
            <consortium name="Ensembl"/>
        </authorList>
    </citation>
    <scope>IDENTIFICATION</scope>
</reference>
<reference evidence="1" key="1">
    <citation type="submission" date="2020-11" db="EMBL/GenBank/DDBJ databases">
        <authorList>
            <person name="Davenport K.M."/>
            <person name="Bickhart D.M."/>
            <person name="Smith T.P.L."/>
            <person name="Murdoch B.M."/>
            <person name="Rosen B.D."/>
        </authorList>
    </citation>
    <scope>NUCLEOTIDE SEQUENCE [LARGE SCALE GENOMIC DNA]</scope>
    <source>
        <strain evidence="1">OAR_USU_Benz2616</strain>
    </source>
</reference>
<proteinExistence type="predicted"/>
<organism evidence="1">
    <name type="scientific">Ovis aries</name>
    <name type="common">Sheep</name>
    <dbReference type="NCBI Taxonomy" id="9940"/>
    <lineage>
        <taxon>Eukaryota</taxon>
        <taxon>Metazoa</taxon>
        <taxon>Chordata</taxon>
        <taxon>Craniata</taxon>
        <taxon>Vertebrata</taxon>
        <taxon>Euteleostomi</taxon>
        <taxon>Mammalia</taxon>
        <taxon>Eutheria</taxon>
        <taxon>Laurasiatheria</taxon>
        <taxon>Artiodactyla</taxon>
        <taxon>Ruminantia</taxon>
        <taxon>Pecora</taxon>
        <taxon>Bovidae</taxon>
        <taxon>Caprinae</taxon>
        <taxon>Ovis</taxon>
    </lineage>
</organism>
<name>A0AC11ECQ0_SHEEP</name>
<evidence type="ECO:0000313" key="1">
    <source>
        <dbReference type="Ensembl" id="ENSOARP00020054612.1"/>
    </source>
</evidence>